<dbReference type="Pfam" id="PF04347">
    <property type="entry name" value="FliO"/>
    <property type="match status" value="1"/>
</dbReference>
<keyword evidence="4 7" id="KW-0472">Membrane</keyword>
<dbReference type="InterPro" id="IPR022781">
    <property type="entry name" value="Flagellar_biosynth_FliO"/>
</dbReference>
<dbReference type="PANTHER" id="PTHR38766">
    <property type="entry name" value="FLAGELLAR PROTEIN FLIO"/>
    <property type="match status" value="1"/>
</dbReference>
<comment type="caution">
    <text evidence="8">The sequence shown here is derived from an EMBL/GenBank/DDBJ whole genome shotgun (WGS) entry which is preliminary data.</text>
</comment>
<sequence length="176" mass="18361">MDSLVLGLRVIVSLGAVFGIMWLLQRRLRAGNPGLRARVLSVVARQSVGPKASVVVVDTDGRRFLLGVTEHGITVLHSAEAPAPVPDSRTAVGNPYDLAIGLEPDPTHDAVADDGEAAAPADSDVPSIRAAARQASFAAELRKETAQQSAGQVTGSVLEPATWRAAAQALRSGRRS</sequence>
<dbReference type="EMBL" id="BAAARE010000008">
    <property type="protein sequence ID" value="GAA2483351.1"/>
    <property type="molecule type" value="Genomic_DNA"/>
</dbReference>
<dbReference type="Proteomes" id="UP001500730">
    <property type="component" value="Unassembled WGS sequence"/>
</dbReference>
<proteinExistence type="inferred from homology"/>
<comment type="subcellular location">
    <subcellularLocation>
        <location evidence="7">Cell membrane</location>
    </subcellularLocation>
    <subcellularLocation>
        <location evidence="7">Bacterial flagellum basal body</location>
    </subcellularLocation>
</comment>
<keyword evidence="1 7" id="KW-1003">Cell membrane</keyword>
<evidence type="ECO:0000256" key="5">
    <source>
        <dbReference type="ARBA" id="ARBA00023143"/>
    </source>
</evidence>
<evidence type="ECO:0000313" key="9">
    <source>
        <dbReference type="Proteomes" id="UP001500730"/>
    </source>
</evidence>
<gene>
    <name evidence="8" type="ORF">GCM10009858_21540</name>
</gene>
<dbReference type="RefSeq" id="WP_344254901.1">
    <property type="nucleotide sequence ID" value="NZ_BAAARE010000008.1"/>
</dbReference>
<evidence type="ECO:0000256" key="4">
    <source>
        <dbReference type="ARBA" id="ARBA00023136"/>
    </source>
</evidence>
<accession>A0ABN3LFC8</accession>
<protein>
    <recommendedName>
        <fullName evidence="7">Flagellar protein</fullName>
    </recommendedName>
</protein>
<evidence type="ECO:0000256" key="7">
    <source>
        <dbReference type="RuleBase" id="RU362064"/>
    </source>
</evidence>
<reference evidence="8 9" key="1">
    <citation type="journal article" date="2019" name="Int. J. Syst. Evol. Microbiol.">
        <title>The Global Catalogue of Microorganisms (GCM) 10K type strain sequencing project: providing services to taxonomists for standard genome sequencing and annotation.</title>
        <authorList>
            <consortium name="The Broad Institute Genomics Platform"/>
            <consortium name="The Broad Institute Genome Sequencing Center for Infectious Disease"/>
            <person name="Wu L."/>
            <person name="Ma J."/>
        </authorList>
    </citation>
    <scope>NUCLEOTIDE SEQUENCE [LARGE SCALE GENOMIC DNA]</scope>
    <source>
        <strain evidence="8 9">JCM 16259</strain>
    </source>
</reference>
<keyword evidence="9" id="KW-1185">Reference proteome</keyword>
<keyword evidence="2 7" id="KW-0812">Transmembrane</keyword>
<name>A0ABN3LFC8_9MICO</name>
<evidence type="ECO:0000313" key="8">
    <source>
        <dbReference type="EMBL" id="GAA2483351.1"/>
    </source>
</evidence>
<feature type="transmembrane region" description="Helical" evidence="7">
    <location>
        <begin position="6"/>
        <end position="24"/>
    </location>
</feature>
<evidence type="ECO:0000256" key="1">
    <source>
        <dbReference type="ARBA" id="ARBA00022475"/>
    </source>
</evidence>
<comment type="similarity">
    <text evidence="6 7">Belongs to the FliO/MopB family.</text>
</comment>
<keyword evidence="3 7" id="KW-1133">Transmembrane helix</keyword>
<dbReference type="InterPro" id="IPR052205">
    <property type="entry name" value="FliO/MopB"/>
</dbReference>
<dbReference type="PANTHER" id="PTHR38766:SF1">
    <property type="entry name" value="FLAGELLAR PROTEIN FLIO"/>
    <property type="match status" value="1"/>
</dbReference>
<evidence type="ECO:0000256" key="3">
    <source>
        <dbReference type="ARBA" id="ARBA00022989"/>
    </source>
</evidence>
<dbReference type="NCBIfam" id="TIGR03500">
    <property type="entry name" value="FliO_TIGR"/>
    <property type="match status" value="1"/>
</dbReference>
<organism evidence="8 9">
    <name type="scientific">Terrabacter carboxydivorans</name>
    <dbReference type="NCBI Taxonomy" id="619730"/>
    <lineage>
        <taxon>Bacteria</taxon>
        <taxon>Bacillati</taxon>
        <taxon>Actinomycetota</taxon>
        <taxon>Actinomycetes</taxon>
        <taxon>Micrococcales</taxon>
        <taxon>Intrasporangiaceae</taxon>
        <taxon>Terrabacter</taxon>
    </lineage>
</organism>
<keyword evidence="5 7" id="KW-0975">Bacterial flagellum</keyword>
<evidence type="ECO:0000256" key="2">
    <source>
        <dbReference type="ARBA" id="ARBA00022692"/>
    </source>
</evidence>
<evidence type="ECO:0000256" key="6">
    <source>
        <dbReference type="ARBA" id="ARBA00037937"/>
    </source>
</evidence>